<dbReference type="EMBL" id="PFED01000116">
    <property type="protein sequence ID" value="PJE62845.1"/>
    <property type="molecule type" value="Genomic_DNA"/>
</dbReference>
<reference evidence="3" key="1">
    <citation type="submission" date="2017-09" db="EMBL/GenBank/DDBJ databases">
        <title>Depth-based differentiation of microbial function through sediment-hosted aquifers and enrichment of novel symbionts in the deep terrestrial subsurface.</title>
        <authorList>
            <person name="Probst A.J."/>
            <person name="Ladd B."/>
            <person name="Jarett J.K."/>
            <person name="Geller-Mcgrath D.E."/>
            <person name="Sieber C.M.K."/>
            <person name="Emerson J.B."/>
            <person name="Anantharaman K."/>
            <person name="Thomas B.C."/>
            <person name="Malmstrom R."/>
            <person name="Stieglmeier M."/>
            <person name="Klingl A."/>
            <person name="Woyke T."/>
            <person name="Ryan C.M."/>
            <person name="Banfield J.F."/>
        </authorList>
    </citation>
    <scope>NUCLEOTIDE SEQUENCE [LARGE SCALE GENOMIC DNA]</scope>
</reference>
<protein>
    <submittedName>
        <fullName evidence="2">Uncharacterized protein</fullName>
    </submittedName>
</protein>
<keyword evidence="1" id="KW-0472">Membrane</keyword>
<dbReference type="Proteomes" id="UP000229554">
    <property type="component" value="Unassembled WGS sequence"/>
</dbReference>
<feature type="transmembrane region" description="Helical" evidence="1">
    <location>
        <begin position="166"/>
        <end position="184"/>
    </location>
</feature>
<organism evidence="2 3">
    <name type="scientific">Candidatus Roizmanbacteria bacterium CG10_big_fil_rev_8_21_14_0_10_39_6</name>
    <dbReference type="NCBI Taxonomy" id="1974853"/>
    <lineage>
        <taxon>Bacteria</taxon>
        <taxon>Candidatus Roizmaniibacteriota</taxon>
    </lineage>
</organism>
<evidence type="ECO:0000313" key="2">
    <source>
        <dbReference type="EMBL" id="PJE62845.1"/>
    </source>
</evidence>
<sequence>MINENFVIVGVIIQSIGGIGYFLDTVKGKIQPNKVSWLLWAIAPLIAFAAEVSQGVGIHSLTTFIVGFIPLIIFFASFVNKKATWQLSTFDIICGTLSIAGLVMWAVTRVGNIAIFFAIFADGLAAIPTIVKSYKEPSSESSLIYGLGVINAGIALLSISHWNFEYYAFPLYLLIIGALLYTLIQFKLGKTISNIIR</sequence>
<proteinExistence type="predicted"/>
<feature type="transmembrane region" description="Helical" evidence="1">
    <location>
        <begin position="35"/>
        <end position="52"/>
    </location>
</feature>
<gene>
    <name evidence="2" type="ORF">COU88_02770</name>
</gene>
<feature type="transmembrane region" description="Helical" evidence="1">
    <location>
        <begin position="143"/>
        <end position="160"/>
    </location>
</feature>
<dbReference type="AlphaFoldDB" id="A0A2M8KSE6"/>
<evidence type="ECO:0000256" key="1">
    <source>
        <dbReference type="SAM" id="Phobius"/>
    </source>
</evidence>
<accession>A0A2M8KSE6</accession>
<evidence type="ECO:0000313" key="3">
    <source>
        <dbReference type="Proteomes" id="UP000229554"/>
    </source>
</evidence>
<feature type="transmembrane region" description="Helical" evidence="1">
    <location>
        <begin position="90"/>
        <end position="107"/>
    </location>
</feature>
<keyword evidence="1" id="KW-0812">Transmembrane</keyword>
<keyword evidence="1" id="KW-1133">Transmembrane helix</keyword>
<feature type="transmembrane region" description="Helical" evidence="1">
    <location>
        <begin position="113"/>
        <end position="131"/>
    </location>
</feature>
<comment type="caution">
    <text evidence="2">The sequence shown here is derived from an EMBL/GenBank/DDBJ whole genome shotgun (WGS) entry which is preliminary data.</text>
</comment>
<name>A0A2M8KSE6_9BACT</name>
<feature type="transmembrane region" description="Helical" evidence="1">
    <location>
        <begin position="6"/>
        <end position="23"/>
    </location>
</feature>
<feature type="transmembrane region" description="Helical" evidence="1">
    <location>
        <begin position="58"/>
        <end position="78"/>
    </location>
</feature>